<evidence type="ECO:0000259" key="3">
    <source>
        <dbReference type="Pfam" id="PF13505"/>
    </source>
</evidence>
<dbReference type="Proteomes" id="UP000464524">
    <property type="component" value="Chromosome"/>
</dbReference>
<evidence type="ECO:0000256" key="2">
    <source>
        <dbReference type="SAM" id="SignalP"/>
    </source>
</evidence>
<feature type="signal peptide" evidence="2">
    <location>
        <begin position="1"/>
        <end position="21"/>
    </location>
</feature>
<dbReference type="Gene3D" id="2.40.160.10">
    <property type="entry name" value="Porin"/>
    <property type="match status" value="1"/>
</dbReference>
<gene>
    <name evidence="4" type="ORF">FX988_02210</name>
</gene>
<keyword evidence="5" id="KW-1185">Reference proteome</keyword>
<dbReference type="InterPro" id="IPR011250">
    <property type="entry name" value="OMP/PagP_B-barrel"/>
</dbReference>
<dbReference type="KEGG" id="pmes:FX988_02210"/>
<evidence type="ECO:0000313" key="5">
    <source>
        <dbReference type="Proteomes" id="UP000464524"/>
    </source>
</evidence>
<dbReference type="EMBL" id="CP047656">
    <property type="protein sequence ID" value="QHJ11969.1"/>
    <property type="molecule type" value="Genomic_DNA"/>
</dbReference>
<accession>A0A857JIU0</accession>
<dbReference type="RefSeq" id="WP_160179822.1">
    <property type="nucleotide sequence ID" value="NZ_CP047656.1"/>
</dbReference>
<reference evidence="4 5" key="1">
    <citation type="submission" date="2019-12" db="EMBL/GenBank/DDBJ databases">
        <title>Genome sequencing and assembly of endphytes of Porphyra tenera.</title>
        <authorList>
            <person name="Park J.M."/>
            <person name="Shin R."/>
            <person name="Jo S.H."/>
        </authorList>
    </citation>
    <scope>NUCLEOTIDE SEQUENCE [LARGE SCALE GENOMIC DNA]</scope>
    <source>
        <strain evidence="4 5">GPM4</strain>
    </source>
</reference>
<feature type="domain" description="Outer membrane protein beta-barrel" evidence="3">
    <location>
        <begin position="7"/>
        <end position="159"/>
    </location>
</feature>
<dbReference type="AlphaFoldDB" id="A0A857JIU0"/>
<keyword evidence="1 2" id="KW-0732">Signal</keyword>
<proteinExistence type="predicted"/>
<dbReference type="InterPro" id="IPR027385">
    <property type="entry name" value="Beta-barrel_OMP"/>
</dbReference>
<evidence type="ECO:0000313" key="4">
    <source>
        <dbReference type="EMBL" id="QHJ11969.1"/>
    </source>
</evidence>
<sequence length="186" mass="19984">MKATKIALIAATVISIPTAYAASPDFNYVEGGYAKIDVDNSDYEPDGFKVSGSALVGKNVFVNGSYTDTSDEIANSDVDFNQLSLGLGYRMAASSNTDVYGVVSYEEAELEDYDENGYGLTAGIRSRVTPNIELDGGVSYIDLDDDDDTYLNLGASYYFTPAAAVSVSYRTSDDNDIMGLSARYSF</sequence>
<protein>
    <recommendedName>
        <fullName evidence="3">Outer membrane protein beta-barrel domain-containing protein</fullName>
    </recommendedName>
</protein>
<dbReference type="InterPro" id="IPR023614">
    <property type="entry name" value="Porin_dom_sf"/>
</dbReference>
<dbReference type="Pfam" id="PF13505">
    <property type="entry name" value="OMP_b-brl"/>
    <property type="match status" value="1"/>
</dbReference>
<organism evidence="4 5">
    <name type="scientific">Paraglaciecola mesophila</name>
    <dbReference type="NCBI Taxonomy" id="197222"/>
    <lineage>
        <taxon>Bacteria</taxon>
        <taxon>Pseudomonadati</taxon>
        <taxon>Pseudomonadota</taxon>
        <taxon>Gammaproteobacteria</taxon>
        <taxon>Alteromonadales</taxon>
        <taxon>Alteromonadaceae</taxon>
        <taxon>Paraglaciecola</taxon>
    </lineage>
</organism>
<evidence type="ECO:0000256" key="1">
    <source>
        <dbReference type="ARBA" id="ARBA00022729"/>
    </source>
</evidence>
<name>A0A857JIU0_9ALTE</name>
<dbReference type="OrthoDB" id="7059177at2"/>
<feature type="chain" id="PRO_5032654646" description="Outer membrane protein beta-barrel domain-containing protein" evidence="2">
    <location>
        <begin position="22"/>
        <end position="186"/>
    </location>
</feature>
<dbReference type="SUPFAM" id="SSF56925">
    <property type="entry name" value="OMPA-like"/>
    <property type="match status" value="1"/>
</dbReference>